<keyword evidence="6 11" id="KW-0256">Endoplasmic reticulum</keyword>
<keyword evidence="5 11" id="KW-0732">Signal</keyword>
<dbReference type="GO" id="GO:0031965">
    <property type="term" value="C:nuclear membrane"/>
    <property type="evidence" value="ECO:0007669"/>
    <property type="project" value="UniProtKB-SubCell"/>
</dbReference>
<comment type="function">
    <text evidence="1 11">Required for nuclear membrane fusion during karyogamy.</text>
</comment>
<feature type="coiled-coil region" evidence="12">
    <location>
        <begin position="366"/>
        <end position="393"/>
    </location>
</feature>
<evidence type="ECO:0000256" key="12">
    <source>
        <dbReference type="SAM" id="Coils"/>
    </source>
</evidence>
<dbReference type="PaxDb" id="5507-FOXG_05923P0"/>
<keyword evidence="12" id="KW-0175">Coiled coil</keyword>
<dbReference type="PANTHER" id="PTHR28012">
    <property type="entry name" value="NUCLEAR FUSION PROTEIN KAR5"/>
    <property type="match status" value="1"/>
</dbReference>
<evidence type="ECO:0000256" key="5">
    <source>
        <dbReference type="ARBA" id="ARBA00022729"/>
    </source>
</evidence>
<gene>
    <name evidence="14" type="ORF">FOXB_06713</name>
</gene>
<dbReference type="GO" id="GO:0005789">
    <property type="term" value="C:endoplasmic reticulum membrane"/>
    <property type="evidence" value="ECO:0007669"/>
    <property type="project" value="UniProtKB-SubCell"/>
</dbReference>
<evidence type="ECO:0000256" key="6">
    <source>
        <dbReference type="ARBA" id="ARBA00022824"/>
    </source>
</evidence>
<evidence type="ECO:0000256" key="8">
    <source>
        <dbReference type="ARBA" id="ARBA00023136"/>
    </source>
</evidence>
<keyword evidence="3 11" id="KW-0415">Karyogamy</keyword>
<evidence type="ECO:0000256" key="3">
    <source>
        <dbReference type="ARBA" id="ARBA00022459"/>
    </source>
</evidence>
<evidence type="ECO:0000256" key="10">
    <source>
        <dbReference type="ARBA" id="ARBA00023242"/>
    </source>
</evidence>
<name>F9FJY4_FUSOF</name>
<dbReference type="GO" id="GO:0000742">
    <property type="term" value="P:karyogamy involved in conjugation with cellular fusion"/>
    <property type="evidence" value="ECO:0007669"/>
    <property type="project" value="UniProtKB-UniRule"/>
</dbReference>
<keyword evidence="8" id="KW-0472">Membrane</keyword>
<evidence type="ECO:0000256" key="9">
    <source>
        <dbReference type="ARBA" id="ARBA00023180"/>
    </source>
</evidence>
<accession>F9FJY4</accession>
<evidence type="ECO:0000256" key="13">
    <source>
        <dbReference type="SAM" id="SignalP"/>
    </source>
</evidence>
<feature type="signal peptide" evidence="13">
    <location>
        <begin position="1"/>
        <end position="25"/>
    </location>
</feature>
<comment type="caution">
    <text evidence="14">The sequence shown here is derived from an EMBL/GenBank/DDBJ whole genome shotgun (WGS) entry which is preliminary data.</text>
</comment>
<evidence type="ECO:0000256" key="11">
    <source>
        <dbReference type="RuleBase" id="RU368082"/>
    </source>
</evidence>
<dbReference type="AlphaFoldDB" id="F9FJY4"/>
<keyword evidence="7" id="KW-1133">Transmembrane helix</keyword>
<evidence type="ECO:0000256" key="4">
    <source>
        <dbReference type="ARBA" id="ARBA00022692"/>
    </source>
</evidence>
<protein>
    <recommendedName>
        <fullName evidence="15">Nuclear fusion protein KAR5</fullName>
    </recommendedName>
</protein>
<evidence type="ECO:0000256" key="1">
    <source>
        <dbReference type="ARBA" id="ARBA00003389"/>
    </source>
</evidence>
<comment type="subcellular location">
    <subcellularLocation>
        <location evidence="11">Endoplasmic reticulum membrane</location>
    </subcellularLocation>
    <subcellularLocation>
        <location evidence="11">Nucleus membrane</location>
    </subcellularLocation>
</comment>
<feature type="chain" id="PRO_5003383137" description="Nuclear fusion protein KAR5" evidence="13">
    <location>
        <begin position="26"/>
        <end position="503"/>
    </location>
</feature>
<evidence type="ECO:0008006" key="15">
    <source>
        <dbReference type="Google" id="ProtNLM"/>
    </source>
</evidence>
<evidence type="ECO:0000313" key="14">
    <source>
        <dbReference type="EMBL" id="EGU82762.1"/>
    </source>
</evidence>
<proteinExistence type="inferred from homology"/>
<dbReference type="OrthoDB" id="5311848at2759"/>
<evidence type="ECO:0000256" key="2">
    <source>
        <dbReference type="ARBA" id="ARBA00010473"/>
    </source>
</evidence>
<sequence>MSSKAMSFFLLGVTFLTVFATEAHCFSWRPRPADVGHQVTLQHPQRSSDNSVLLNKQSEKRLSNVYTTALQELQDLESEPLCHRIAARLLVNNCHLLDSQDDAKIHIDSGRAARDFVDSYAASLAICDLERGSFRIPVSCSKFRESTLATLSASPIPQIHVSTVEIDECLEGLAQSDSAWNTWVSYRHKALRFCDAARADHQKDENILLYQKITKILEKLTRDIEADMEERFHSLNRAYTAASQSVEDIGPHVRHLRTEMERASQILRDDLGRAAQDSRDVVESGLKETKVLHDLLELLARSVQEKTADIVSSQEVALQTSTKQLTNEVDILMAVLSAAISSSVSLQNQVVLAPILEYSVDQLKGMGKLEELAEDLLVKYDNHESRLDKAFRKTGQVLDILDATAASATGLQSSVFSSFGLSGVWPYIICPFLSLAMGSYGLQPSLVRNIWLVGFGELMGMVVSKADSYKDAFGFPSTVETPDLTLNDTFNTSLAGESILKSV</sequence>
<keyword evidence="9" id="KW-0325">Glycoprotein</keyword>
<reference evidence="14" key="1">
    <citation type="journal article" date="2012" name="Mol. Plant Microbe Interact.">
        <title>A highly conserved effector in Fusarium oxysporum is required for full virulence on Arabidopsis.</title>
        <authorList>
            <person name="Thatcher L.F."/>
            <person name="Gardiner D.M."/>
            <person name="Kazan K."/>
            <person name="Manners J."/>
        </authorList>
    </citation>
    <scope>NUCLEOTIDE SEQUENCE [LARGE SCALE GENOMIC DNA]</scope>
    <source>
        <strain evidence="14">Fo5176</strain>
    </source>
</reference>
<dbReference type="GO" id="GO:0048288">
    <property type="term" value="P:nuclear membrane fusion involved in karyogamy"/>
    <property type="evidence" value="ECO:0007669"/>
    <property type="project" value="UniProtKB-UniRule"/>
</dbReference>
<dbReference type="InterPro" id="IPR007292">
    <property type="entry name" value="Nuclear_fusion_Kar5"/>
</dbReference>
<organism evidence="14">
    <name type="scientific">Fusarium oxysporum (strain Fo5176)</name>
    <name type="common">Fusarium vascular wilt</name>
    <dbReference type="NCBI Taxonomy" id="660025"/>
    <lineage>
        <taxon>Eukaryota</taxon>
        <taxon>Fungi</taxon>
        <taxon>Dikarya</taxon>
        <taxon>Ascomycota</taxon>
        <taxon>Pezizomycotina</taxon>
        <taxon>Sordariomycetes</taxon>
        <taxon>Hypocreomycetidae</taxon>
        <taxon>Hypocreales</taxon>
        <taxon>Nectriaceae</taxon>
        <taxon>Fusarium</taxon>
        <taxon>Fusarium oxysporum species complex</taxon>
    </lineage>
</organism>
<dbReference type="Pfam" id="PF04163">
    <property type="entry name" value="Tht1"/>
    <property type="match status" value="1"/>
</dbReference>
<comment type="similarity">
    <text evidence="2 11">Belongs to the KAR5 family.</text>
</comment>
<dbReference type="PANTHER" id="PTHR28012:SF1">
    <property type="entry name" value="NUCLEAR FUSION PROTEIN KAR5"/>
    <property type="match status" value="1"/>
</dbReference>
<dbReference type="EMBL" id="AFQF01002034">
    <property type="protein sequence ID" value="EGU82762.1"/>
    <property type="molecule type" value="Genomic_DNA"/>
</dbReference>
<keyword evidence="4" id="KW-0812">Transmembrane</keyword>
<keyword evidence="10 11" id="KW-0539">Nucleus</keyword>
<evidence type="ECO:0000256" key="7">
    <source>
        <dbReference type="ARBA" id="ARBA00022989"/>
    </source>
</evidence>